<evidence type="ECO:0000313" key="3">
    <source>
        <dbReference type="Proteomes" id="UP001302321"/>
    </source>
</evidence>
<evidence type="ECO:0000313" key="2">
    <source>
        <dbReference type="EMBL" id="KAK4173989.1"/>
    </source>
</evidence>
<feature type="chain" id="PRO_5043000237" evidence="1">
    <location>
        <begin position="34"/>
        <end position="77"/>
    </location>
</feature>
<evidence type="ECO:0000256" key="1">
    <source>
        <dbReference type="SAM" id="SignalP"/>
    </source>
</evidence>
<keyword evidence="1" id="KW-0732">Signal</keyword>
<proteinExistence type="predicted"/>
<name>A0AAN6W258_9PEZI</name>
<keyword evidence="3" id="KW-1185">Reference proteome</keyword>
<feature type="signal peptide" evidence="1">
    <location>
        <begin position="1"/>
        <end position="33"/>
    </location>
</feature>
<reference evidence="2" key="2">
    <citation type="submission" date="2023-05" db="EMBL/GenBank/DDBJ databases">
        <authorList>
            <consortium name="Lawrence Berkeley National Laboratory"/>
            <person name="Steindorff A."/>
            <person name="Hensen N."/>
            <person name="Bonometti L."/>
            <person name="Westerberg I."/>
            <person name="Brannstrom I.O."/>
            <person name="Guillou S."/>
            <person name="Cros-Aarteil S."/>
            <person name="Calhoun S."/>
            <person name="Haridas S."/>
            <person name="Kuo A."/>
            <person name="Mondo S."/>
            <person name="Pangilinan J."/>
            <person name="Riley R."/>
            <person name="Labutti K."/>
            <person name="Andreopoulos B."/>
            <person name="Lipzen A."/>
            <person name="Chen C."/>
            <person name="Yanf M."/>
            <person name="Daum C."/>
            <person name="Ng V."/>
            <person name="Clum A."/>
            <person name="Ohm R."/>
            <person name="Martin F."/>
            <person name="Silar P."/>
            <person name="Natvig D."/>
            <person name="Lalanne C."/>
            <person name="Gautier V."/>
            <person name="Ament-Velasquez S.L."/>
            <person name="Kruys A."/>
            <person name="Hutchinson M.I."/>
            <person name="Powell A.J."/>
            <person name="Barry K."/>
            <person name="Miller A.N."/>
            <person name="Grigoriev I.V."/>
            <person name="Debuchy R."/>
            <person name="Gladieux P."/>
            <person name="Thoren M.H."/>
            <person name="Johannesson H."/>
        </authorList>
    </citation>
    <scope>NUCLEOTIDE SEQUENCE</scope>
    <source>
        <strain evidence="2">CBS 892.96</strain>
    </source>
</reference>
<comment type="caution">
    <text evidence="2">The sequence shown here is derived from an EMBL/GenBank/DDBJ whole genome shotgun (WGS) entry which is preliminary data.</text>
</comment>
<dbReference type="EMBL" id="MU866307">
    <property type="protein sequence ID" value="KAK4173989.1"/>
    <property type="molecule type" value="Genomic_DNA"/>
</dbReference>
<reference evidence="2" key="1">
    <citation type="journal article" date="2023" name="Mol. Phylogenet. Evol.">
        <title>Genome-scale phylogeny and comparative genomics of the fungal order Sordariales.</title>
        <authorList>
            <person name="Hensen N."/>
            <person name="Bonometti L."/>
            <person name="Westerberg I."/>
            <person name="Brannstrom I.O."/>
            <person name="Guillou S."/>
            <person name="Cros-Aarteil S."/>
            <person name="Calhoun S."/>
            <person name="Haridas S."/>
            <person name="Kuo A."/>
            <person name="Mondo S."/>
            <person name="Pangilinan J."/>
            <person name="Riley R."/>
            <person name="LaButti K."/>
            <person name="Andreopoulos B."/>
            <person name="Lipzen A."/>
            <person name="Chen C."/>
            <person name="Yan M."/>
            <person name="Daum C."/>
            <person name="Ng V."/>
            <person name="Clum A."/>
            <person name="Steindorff A."/>
            <person name="Ohm R.A."/>
            <person name="Martin F."/>
            <person name="Silar P."/>
            <person name="Natvig D.O."/>
            <person name="Lalanne C."/>
            <person name="Gautier V."/>
            <person name="Ament-Velasquez S.L."/>
            <person name="Kruys A."/>
            <person name="Hutchinson M.I."/>
            <person name="Powell A.J."/>
            <person name="Barry K."/>
            <person name="Miller A.N."/>
            <person name="Grigoriev I.V."/>
            <person name="Debuchy R."/>
            <person name="Gladieux P."/>
            <person name="Hiltunen Thoren M."/>
            <person name="Johannesson H."/>
        </authorList>
    </citation>
    <scope>NUCLEOTIDE SEQUENCE</scope>
    <source>
        <strain evidence="2">CBS 892.96</strain>
    </source>
</reference>
<protein>
    <submittedName>
        <fullName evidence="2">Uncharacterized protein</fullName>
    </submittedName>
</protein>
<accession>A0AAN6W258</accession>
<gene>
    <name evidence="2" type="ORF">QBC36DRAFT_334641</name>
</gene>
<dbReference type="Proteomes" id="UP001302321">
    <property type="component" value="Unassembled WGS sequence"/>
</dbReference>
<sequence>MTAALHRWLLYFIPGADWCIVCGQAACPGGVSANLPVANVVAKTYLTRAKSWGNASFSLLIVEGLSTPWCCSAAIIT</sequence>
<organism evidence="2 3">
    <name type="scientific">Triangularia setosa</name>
    <dbReference type="NCBI Taxonomy" id="2587417"/>
    <lineage>
        <taxon>Eukaryota</taxon>
        <taxon>Fungi</taxon>
        <taxon>Dikarya</taxon>
        <taxon>Ascomycota</taxon>
        <taxon>Pezizomycotina</taxon>
        <taxon>Sordariomycetes</taxon>
        <taxon>Sordariomycetidae</taxon>
        <taxon>Sordariales</taxon>
        <taxon>Podosporaceae</taxon>
        <taxon>Triangularia</taxon>
    </lineage>
</organism>
<dbReference type="AlphaFoldDB" id="A0AAN6W258"/>